<evidence type="ECO:0000313" key="4">
    <source>
        <dbReference type="Proteomes" id="UP001056610"/>
    </source>
</evidence>
<keyword evidence="4" id="KW-1185">Reference proteome</keyword>
<dbReference type="CDD" id="cd02440">
    <property type="entry name" value="AdoMet_MTases"/>
    <property type="match status" value="1"/>
</dbReference>
<keyword evidence="1 3" id="KW-0489">Methyltransferase</keyword>
<sequence>MELPMSGQKTIDLPGHWLLARLGKRVLRPGGRELTERMLSGAGLPGADVVELAPGLGITAMAVLNRKPASYVAVEFDDDAAALTRAAVGERGRAIQGEAAHTGLPDASADVVVGEGILTMQTDAHKAEVAREAYRMLRPGGRFAIHDMVLQDGIDDDTKSEVRQALNRSIKATVDPLRAAEWRQLLTEAGFRVDAVSFAPLLLLEPRRVIADEGLLRALRFAWNVVRDHDARERVLDMRNTFRKLWSSISVGVSRLSVRGR</sequence>
<evidence type="ECO:0000313" key="3">
    <source>
        <dbReference type="EMBL" id="UQX10982.1"/>
    </source>
</evidence>
<dbReference type="EMBL" id="CP097320">
    <property type="protein sequence ID" value="UQX10982.1"/>
    <property type="molecule type" value="Genomic_DNA"/>
</dbReference>
<reference evidence="3" key="1">
    <citation type="submission" date="2022-05" db="EMBL/GenBank/DDBJ databases">
        <title>A methanotrophic Mycobacterium dominates a cave microbial ecosystem.</title>
        <authorList>
            <person name="Van Spanning R.J.M."/>
            <person name="Guan Q."/>
            <person name="Melkonian C."/>
            <person name="Gallant J."/>
            <person name="Polerecky L."/>
            <person name="Flot J.-F."/>
            <person name="Brandt B.W."/>
            <person name="Braster M."/>
            <person name="Iturbe Espinoza P."/>
            <person name="Aerts J."/>
            <person name="Meima-Franke M."/>
            <person name="Piersma S.R."/>
            <person name="Bunduc C."/>
            <person name="Ummels R."/>
            <person name="Pain A."/>
            <person name="Fleming E.J."/>
            <person name="van der Wel N."/>
            <person name="Gherman V.D."/>
            <person name="Sarbu S.M."/>
            <person name="Bodelier P.L.E."/>
            <person name="Bitter W."/>
        </authorList>
    </citation>
    <scope>NUCLEOTIDE SEQUENCE</scope>
    <source>
        <strain evidence="3">Sulfur Cave</strain>
    </source>
</reference>
<dbReference type="PANTHER" id="PTHR42912">
    <property type="entry name" value="METHYLTRANSFERASE"/>
    <property type="match status" value="1"/>
</dbReference>
<dbReference type="Proteomes" id="UP001056610">
    <property type="component" value="Chromosome"/>
</dbReference>
<dbReference type="RefSeq" id="WP_219070871.1">
    <property type="nucleotide sequence ID" value="NZ_CAJUXY010000138.1"/>
</dbReference>
<dbReference type="InterPro" id="IPR050508">
    <property type="entry name" value="Methyltransf_Superfamily"/>
</dbReference>
<gene>
    <name evidence="3" type="ORF">M5I08_24280</name>
</gene>
<feature type="domain" description="Methyltransferase type 11" evidence="2">
    <location>
        <begin position="51"/>
        <end position="145"/>
    </location>
</feature>
<name>A0ABY4QKH9_9MYCO</name>
<dbReference type="Pfam" id="PF08241">
    <property type="entry name" value="Methyltransf_11"/>
    <property type="match status" value="1"/>
</dbReference>
<protein>
    <submittedName>
        <fullName evidence="3">Methyltransferase domain-containing protein</fullName>
    </submittedName>
</protein>
<dbReference type="GO" id="GO:0032259">
    <property type="term" value="P:methylation"/>
    <property type="evidence" value="ECO:0007669"/>
    <property type="project" value="UniProtKB-KW"/>
</dbReference>
<dbReference type="PANTHER" id="PTHR42912:SF95">
    <property type="entry name" value="METHYLTRANSFERASE TYPE 11 DOMAIN-CONTAINING PROTEIN"/>
    <property type="match status" value="1"/>
</dbReference>
<keyword evidence="1 3" id="KW-0808">Transferase</keyword>
<proteinExistence type="predicted"/>
<dbReference type="InterPro" id="IPR013216">
    <property type="entry name" value="Methyltransf_11"/>
</dbReference>
<evidence type="ECO:0000259" key="2">
    <source>
        <dbReference type="Pfam" id="PF08241"/>
    </source>
</evidence>
<accession>A0ABY4QKH9</accession>
<organism evidence="3 4">
    <name type="scientific">Candidatus Mycobacterium methanotrophicum</name>
    <dbReference type="NCBI Taxonomy" id="2943498"/>
    <lineage>
        <taxon>Bacteria</taxon>
        <taxon>Bacillati</taxon>
        <taxon>Actinomycetota</taxon>
        <taxon>Actinomycetes</taxon>
        <taxon>Mycobacteriales</taxon>
        <taxon>Mycobacteriaceae</taxon>
        <taxon>Mycobacterium</taxon>
    </lineage>
</organism>
<dbReference type="GO" id="GO:0008168">
    <property type="term" value="F:methyltransferase activity"/>
    <property type="evidence" value="ECO:0007669"/>
    <property type="project" value="UniProtKB-KW"/>
</dbReference>
<evidence type="ECO:0000256" key="1">
    <source>
        <dbReference type="ARBA" id="ARBA00022603"/>
    </source>
</evidence>